<evidence type="ECO:0000256" key="4">
    <source>
        <dbReference type="ARBA" id="ARBA00022884"/>
    </source>
</evidence>
<sequence length="182" mass="21701">MREHDDELFDDDADDAPSRSQRRRDALAVFELAERLVSLTEAQLDHLPLDEDLRAEVEKTRRVTQQIARKRQIQYLAKILRRREDELPPLRAALDHDRQVSRRETAELHRLEDWRERLIDQGDEALGELLKLYPAADRQHLRQLARQAKVERHENRPPHAFRELFRELRELFAAAPHSEEEE</sequence>
<feature type="compositionally biased region" description="Acidic residues" evidence="6">
    <location>
        <begin position="1"/>
        <end position="15"/>
    </location>
</feature>
<comment type="caution">
    <text evidence="7">The sequence shown here is derived from an EMBL/GenBank/DDBJ whole genome shotgun (WGS) entry which is preliminary data.</text>
</comment>
<dbReference type="InterPro" id="IPR023153">
    <property type="entry name" value="DarP_sf"/>
</dbReference>
<proteinExistence type="inferred from homology"/>
<evidence type="ECO:0000256" key="3">
    <source>
        <dbReference type="ARBA" id="ARBA00022730"/>
    </source>
</evidence>
<name>A0ABT1QSL0_9GAMM</name>
<keyword evidence="1 5" id="KW-0963">Cytoplasm</keyword>
<evidence type="ECO:0000256" key="6">
    <source>
        <dbReference type="SAM" id="MobiDB-lite"/>
    </source>
</evidence>
<comment type="function">
    <text evidence="5">Member of a network of 50S ribosomal subunit biogenesis factors which assembles along the 30S-50S interface, preventing incorrect 23S rRNA structures from forming. Promotes peptidyl transferase center (PTC) maturation.</text>
</comment>
<comment type="similarity">
    <text evidence="5">Belongs to the DarP family.</text>
</comment>
<reference evidence="7" key="1">
    <citation type="submission" date="2022-07" db="EMBL/GenBank/DDBJ databases">
        <title>Tahibacter sp., a new gammaproteobacterium isolated from the silt sample collected at pig farm.</title>
        <authorList>
            <person name="Chen H."/>
        </authorList>
    </citation>
    <scope>NUCLEOTIDE SEQUENCE</scope>
    <source>
        <strain evidence="7">P2K</strain>
    </source>
</reference>
<evidence type="ECO:0000256" key="5">
    <source>
        <dbReference type="HAMAP-Rule" id="MF_00765"/>
    </source>
</evidence>
<dbReference type="RefSeq" id="WP_255914429.1">
    <property type="nucleotide sequence ID" value="NZ_JANFQO010000009.1"/>
</dbReference>
<evidence type="ECO:0000313" key="7">
    <source>
        <dbReference type="EMBL" id="MCQ4165292.1"/>
    </source>
</evidence>
<keyword evidence="8" id="KW-1185">Reference proteome</keyword>
<dbReference type="HAMAP" id="MF_00765">
    <property type="entry name" value="DarP"/>
    <property type="match status" value="1"/>
</dbReference>
<protein>
    <recommendedName>
        <fullName evidence="5">Dual-action ribosomal maturation protein DarP</fullName>
    </recommendedName>
    <alternativeName>
        <fullName evidence="5">Large ribosomal subunit assembly factor DarP</fullName>
    </alternativeName>
</protein>
<accession>A0ABT1QSL0</accession>
<evidence type="ECO:0000256" key="1">
    <source>
        <dbReference type="ARBA" id="ARBA00022490"/>
    </source>
</evidence>
<dbReference type="CDD" id="cd16331">
    <property type="entry name" value="YjgA-like"/>
    <property type="match status" value="1"/>
</dbReference>
<feature type="region of interest" description="Disordered" evidence="6">
    <location>
        <begin position="1"/>
        <end position="23"/>
    </location>
</feature>
<dbReference type="Gene3D" id="1.10.60.30">
    <property type="entry name" value="PSPTO4464-like domains"/>
    <property type="match status" value="2"/>
</dbReference>
<dbReference type="InterPro" id="IPR006839">
    <property type="entry name" value="DarP"/>
</dbReference>
<dbReference type="Proteomes" id="UP001165498">
    <property type="component" value="Unassembled WGS sequence"/>
</dbReference>
<dbReference type="NCBIfam" id="NF003593">
    <property type="entry name" value="PRK05255.1-1"/>
    <property type="match status" value="1"/>
</dbReference>
<dbReference type="PANTHER" id="PTHR38101">
    <property type="entry name" value="UPF0307 PROTEIN YJGA"/>
    <property type="match status" value="1"/>
</dbReference>
<dbReference type="Pfam" id="PF04751">
    <property type="entry name" value="DarP"/>
    <property type="match status" value="1"/>
</dbReference>
<keyword evidence="4 5" id="KW-0694">RNA-binding</keyword>
<dbReference type="SUPFAM" id="SSF158710">
    <property type="entry name" value="PSPTO4464-like"/>
    <property type="match status" value="1"/>
</dbReference>
<dbReference type="EMBL" id="JANFQO010000009">
    <property type="protein sequence ID" value="MCQ4165292.1"/>
    <property type="molecule type" value="Genomic_DNA"/>
</dbReference>
<keyword evidence="2 5" id="KW-0690">Ribosome biogenesis</keyword>
<dbReference type="PIRSF" id="PIRSF016183">
    <property type="entry name" value="UCP016183"/>
    <property type="match status" value="1"/>
</dbReference>
<dbReference type="PANTHER" id="PTHR38101:SF1">
    <property type="entry name" value="UPF0307 PROTEIN YJGA"/>
    <property type="match status" value="1"/>
</dbReference>
<gene>
    <name evidence="5" type="primary">darP</name>
    <name evidence="7" type="ORF">NM961_11270</name>
</gene>
<comment type="subcellular location">
    <subcellularLocation>
        <location evidence="5">Cytoplasm</location>
    </subcellularLocation>
    <text evidence="5">Associates with late stage pre-50S ribosomal subunits.</text>
</comment>
<evidence type="ECO:0000313" key="8">
    <source>
        <dbReference type="Proteomes" id="UP001165498"/>
    </source>
</evidence>
<keyword evidence="3 5" id="KW-0699">rRNA-binding</keyword>
<evidence type="ECO:0000256" key="2">
    <source>
        <dbReference type="ARBA" id="ARBA00022517"/>
    </source>
</evidence>
<organism evidence="7 8">
    <name type="scientific">Tahibacter harae</name>
    <dbReference type="NCBI Taxonomy" id="2963937"/>
    <lineage>
        <taxon>Bacteria</taxon>
        <taxon>Pseudomonadati</taxon>
        <taxon>Pseudomonadota</taxon>
        <taxon>Gammaproteobacteria</taxon>
        <taxon>Lysobacterales</taxon>
        <taxon>Rhodanobacteraceae</taxon>
        <taxon>Tahibacter</taxon>
    </lineage>
</organism>